<accession>A0A0B4XTH8</accession>
<dbReference type="Proteomes" id="UP000006764">
    <property type="component" value="Chromosome"/>
</dbReference>
<evidence type="ECO:0000313" key="1">
    <source>
        <dbReference type="EMBL" id="AJD49612.1"/>
    </source>
</evidence>
<dbReference type="InterPro" id="IPR036102">
    <property type="entry name" value="OsmC/Ohrsf"/>
</dbReference>
<dbReference type="AlphaFoldDB" id="A0A0B4XTH8"/>
<dbReference type="PANTHER" id="PTHR39624">
    <property type="entry name" value="PROTEIN INVOLVED IN RIMO-MEDIATED BETA-METHYLTHIOLATION OF RIBOSOMAL PROTEIN S12 YCAO"/>
    <property type="match status" value="1"/>
</dbReference>
<dbReference type="Gene3D" id="3.30.300.20">
    <property type="match status" value="1"/>
</dbReference>
<dbReference type="PROSITE" id="PS51257">
    <property type="entry name" value="PROKAR_LIPOPROTEIN"/>
    <property type="match status" value="1"/>
</dbReference>
<name>A0A0B4XTH8_9GAMM</name>
<dbReference type="RefSeq" id="WP_008733324.1">
    <property type="nucleotide sequence ID" value="NZ_CP004387.1"/>
</dbReference>
<dbReference type="SUPFAM" id="SSF82784">
    <property type="entry name" value="OsmC-like"/>
    <property type="match status" value="1"/>
</dbReference>
<gene>
    <name evidence="1" type="ORF">S7S_16000</name>
</gene>
<dbReference type="InterPro" id="IPR015946">
    <property type="entry name" value="KH_dom-like_a/b"/>
</dbReference>
<dbReference type="KEGG" id="apac:S7S_16000"/>
<keyword evidence="2" id="KW-1185">Reference proteome</keyword>
<proteinExistence type="predicted"/>
<evidence type="ECO:0000313" key="2">
    <source>
        <dbReference type="Proteomes" id="UP000006764"/>
    </source>
</evidence>
<dbReference type="InterPro" id="IPR003718">
    <property type="entry name" value="OsmC/Ohr_fam"/>
</dbReference>
<dbReference type="EMBL" id="CP004387">
    <property type="protein sequence ID" value="AJD49612.1"/>
    <property type="molecule type" value="Genomic_DNA"/>
</dbReference>
<dbReference type="HOGENOM" id="CLU_100275_4_0_6"/>
<dbReference type="STRING" id="391936.S7S_16000"/>
<organism evidence="1 2">
    <name type="scientific">Isoalcanivorax pacificus W11-5</name>
    <dbReference type="NCBI Taxonomy" id="391936"/>
    <lineage>
        <taxon>Bacteria</taxon>
        <taxon>Pseudomonadati</taxon>
        <taxon>Pseudomonadota</taxon>
        <taxon>Gammaproteobacteria</taxon>
        <taxon>Oceanospirillales</taxon>
        <taxon>Alcanivoracaceae</taxon>
        <taxon>Isoalcanivorax</taxon>
    </lineage>
</organism>
<dbReference type="PANTHER" id="PTHR39624:SF2">
    <property type="entry name" value="OSMC-LIKE PROTEIN"/>
    <property type="match status" value="1"/>
</dbReference>
<dbReference type="OrthoDB" id="9789573at2"/>
<protein>
    <submittedName>
        <fullName evidence="1">OsmC family protein</fullName>
    </submittedName>
</protein>
<reference evidence="1 2" key="1">
    <citation type="journal article" date="2012" name="J. Bacteriol.">
        <title>Genome sequence of an alkane-degrading bacterium, Alcanivorax pacificus type strain W11-5, isolated from deep sea sediment.</title>
        <authorList>
            <person name="Lai Q."/>
            <person name="Shao Z."/>
        </authorList>
    </citation>
    <scope>NUCLEOTIDE SEQUENCE [LARGE SCALE GENOMIC DNA]</scope>
    <source>
        <strain evidence="1 2">W11-5</strain>
    </source>
</reference>
<dbReference type="Pfam" id="PF02566">
    <property type="entry name" value="OsmC"/>
    <property type="match status" value="1"/>
</dbReference>
<sequence>MKAISSATVTSAGAACRHDIQTGRHTLVADEPPHAGGQDAGPAPYDLLLAGLGACTAITLRMYAEKKGWDIGALRVELSFLKNREGESRIERTLHTDAVLEDAQWEKLLEIAGKTPVTKTLLEGVGITTVRG</sequence>